<dbReference type="Proteomes" id="UP000520814">
    <property type="component" value="Unassembled WGS sequence"/>
</dbReference>
<gene>
    <name evidence="2" type="ORF">HNQ39_000238</name>
</gene>
<feature type="transmembrane region" description="Helical" evidence="1">
    <location>
        <begin position="12"/>
        <end position="31"/>
    </location>
</feature>
<feature type="transmembrane region" description="Helical" evidence="1">
    <location>
        <begin position="135"/>
        <end position="153"/>
    </location>
</feature>
<keyword evidence="1" id="KW-0812">Transmembrane</keyword>
<feature type="transmembrane region" description="Helical" evidence="1">
    <location>
        <begin position="104"/>
        <end position="123"/>
    </location>
</feature>
<dbReference type="EMBL" id="JACHGW010000001">
    <property type="protein sequence ID" value="MBB6048476.1"/>
    <property type="molecule type" value="Genomic_DNA"/>
</dbReference>
<keyword evidence="3" id="KW-1185">Reference proteome</keyword>
<evidence type="ECO:0000313" key="2">
    <source>
        <dbReference type="EMBL" id="MBB6048476.1"/>
    </source>
</evidence>
<keyword evidence="1" id="KW-0472">Membrane</keyword>
<dbReference type="InterPro" id="IPR009339">
    <property type="entry name" value="DUF998"/>
</dbReference>
<feature type="transmembrane region" description="Helical" evidence="1">
    <location>
        <begin position="168"/>
        <end position="185"/>
    </location>
</feature>
<protein>
    <submittedName>
        <fullName evidence="2">Putative membrane protein</fullName>
    </submittedName>
</protein>
<feature type="transmembrane region" description="Helical" evidence="1">
    <location>
        <begin position="51"/>
        <end position="71"/>
    </location>
</feature>
<organism evidence="2 3">
    <name type="scientific">Armatimonas rosea</name>
    <dbReference type="NCBI Taxonomy" id="685828"/>
    <lineage>
        <taxon>Bacteria</taxon>
        <taxon>Bacillati</taxon>
        <taxon>Armatimonadota</taxon>
        <taxon>Armatimonadia</taxon>
        <taxon>Armatimonadales</taxon>
        <taxon>Armatimonadaceae</taxon>
        <taxon>Armatimonas</taxon>
    </lineage>
</organism>
<feature type="transmembrane region" description="Helical" evidence="1">
    <location>
        <begin position="78"/>
        <end position="98"/>
    </location>
</feature>
<dbReference type="AlphaFoldDB" id="A0A7W9SKU3"/>
<evidence type="ECO:0000313" key="3">
    <source>
        <dbReference type="Proteomes" id="UP000520814"/>
    </source>
</evidence>
<evidence type="ECO:0000256" key="1">
    <source>
        <dbReference type="SAM" id="Phobius"/>
    </source>
</evidence>
<keyword evidence="1" id="KW-1133">Transmembrane helix</keyword>
<dbReference type="RefSeq" id="WP_184192097.1">
    <property type="nucleotide sequence ID" value="NZ_JACHGW010000001.1"/>
</dbReference>
<dbReference type="Pfam" id="PF06197">
    <property type="entry name" value="DUF998"/>
    <property type="match status" value="1"/>
</dbReference>
<accession>A0A7W9SKU3</accession>
<reference evidence="2 3" key="1">
    <citation type="submission" date="2020-08" db="EMBL/GenBank/DDBJ databases">
        <title>Genomic Encyclopedia of Type Strains, Phase IV (KMG-IV): sequencing the most valuable type-strain genomes for metagenomic binning, comparative biology and taxonomic classification.</title>
        <authorList>
            <person name="Goeker M."/>
        </authorList>
    </citation>
    <scope>NUCLEOTIDE SEQUENCE [LARGE SCALE GENOMIC DNA]</scope>
    <source>
        <strain evidence="2 3">DSM 23562</strain>
    </source>
</reference>
<comment type="caution">
    <text evidence="2">The sequence shown here is derived from an EMBL/GenBank/DDBJ whole genome shotgun (WGS) entry which is preliminary data.</text>
</comment>
<sequence length="191" mass="20231">MSPRLLLRAGGVPLPWFLGWTTLAGALAPGYSPLAQHASELTQKPGIPHMLVNLAALGTGLGFCLFAVGLWRATGRRVSVGALSWFLFGIAMASNGIWPMGSPLHGLYALGIINLIAPALALIETPTLHDNPRAYALTVFVSLAGILYLWLNITGNDPDGYRGLTQRVFSSINALWPAVVAYTLVGGKARA</sequence>
<name>A0A7W9SKU3_ARMRO</name>
<proteinExistence type="predicted"/>